<feature type="region of interest" description="Disordered" evidence="1">
    <location>
        <begin position="90"/>
        <end position="132"/>
    </location>
</feature>
<evidence type="ECO:0000313" key="3">
    <source>
        <dbReference type="Proteomes" id="UP001501822"/>
    </source>
</evidence>
<sequence length="132" mass="13417">MAAWITPALLACHQVCLGPGLLVSPFPFPWDRGVADAAGVVPAAGAGDVAVGLVPAGVARILVEADEPPDRVGLVDDREAAELRVRRGPRAPLRGMSSSSAGPWPAVEGRAFGHGVSGTRAPVAIPTPTSTR</sequence>
<keyword evidence="3" id="KW-1185">Reference proteome</keyword>
<name>A0ABN0X7M7_9ACTN</name>
<evidence type="ECO:0000256" key="1">
    <source>
        <dbReference type="SAM" id="MobiDB-lite"/>
    </source>
</evidence>
<comment type="caution">
    <text evidence="2">The sequence shown here is derived from an EMBL/GenBank/DDBJ whole genome shotgun (WGS) entry which is preliminary data.</text>
</comment>
<accession>A0ABN0X7M7</accession>
<organism evidence="2 3">
    <name type="scientific">Actinoallomurus spadix</name>
    <dbReference type="NCBI Taxonomy" id="79912"/>
    <lineage>
        <taxon>Bacteria</taxon>
        <taxon>Bacillati</taxon>
        <taxon>Actinomycetota</taxon>
        <taxon>Actinomycetes</taxon>
        <taxon>Streptosporangiales</taxon>
        <taxon>Thermomonosporaceae</taxon>
        <taxon>Actinoallomurus</taxon>
    </lineage>
</organism>
<protein>
    <submittedName>
        <fullName evidence="2">Uncharacterized protein</fullName>
    </submittedName>
</protein>
<proteinExistence type="predicted"/>
<evidence type="ECO:0000313" key="2">
    <source>
        <dbReference type="EMBL" id="GAA0357190.1"/>
    </source>
</evidence>
<dbReference type="Proteomes" id="UP001501822">
    <property type="component" value="Unassembled WGS sequence"/>
</dbReference>
<gene>
    <name evidence="2" type="ORF">GCM10010151_53580</name>
</gene>
<dbReference type="EMBL" id="BAAABM010000047">
    <property type="protein sequence ID" value="GAA0357190.1"/>
    <property type="molecule type" value="Genomic_DNA"/>
</dbReference>
<reference evidence="2 3" key="1">
    <citation type="journal article" date="2019" name="Int. J. Syst. Evol. Microbiol.">
        <title>The Global Catalogue of Microorganisms (GCM) 10K type strain sequencing project: providing services to taxonomists for standard genome sequencing and annotation.</title>
        <authorList>
            <consortium name="The Broad Institute Genomics Platform"/>
            <consortium name="The Broad Institute Genome Sequencing Center for Infectious Disease"/>
            <person name="Wu L."/>
            <person name="Ma J."/>
        </authorList>
    </citation>
    <scope>NUCLEOTIDE SEQUENCE [LARGE SCALE GENOMIC DNA]</scope>
    <source>
        <strain evidence="2 3">JCM 3146</strain>
    </source>
</reference>